<name>A0A9J5YZR0_SOLCO</name>
<accession>A0A9J5YZR0</accession>
<sequence length="189" mass="22363">MADFFWGWKNDRKQYHWSSWKNLSFPYEEGGIGMRNLKDVCMAFKCKQWWIFRSKHTLRGDFLRAKYCQRSNPISKKWDTGESLTWKHLIHNKLGVRPLANFSNESNRFNNSTVAEFLIEGQWNLEMVIQHAPHSMVASILDEYIQYQQGVPDQALWKLNSDGNFTCSSAWNDLREKKEQDSILCLYLA</sequence>
<reference evidence="1 2" key="1">
    <citation type="submission" date="2020-09" db="EMBL/GenBank/DDBJ databases">
        <title>De no assembly of potato wild relative species, Solanum commersonii.</title>
        <authorList>
            <person name="Cho K."/>
        </authorList>
    </citation>
    <scope>NUCLEOTIDE SEQUENCE [LARGE SCALE GENOMIC DNA]</scope>
    <source>
        <strain evidence="1">LZ3.2</strain>
        <tissue evidence="1">Leaf</tissue>
    </source>
</reference>
<organism evidence="1 2">
    <name type="scientific">Solanum commersonii</name>
    <name type="common">Commerson's wild potato</name>
    <name type="synonym">Commerson's nightshade</name>
    <dbReference type="NCBI Taxonomy" id="4109"/>
    <lineage>
        <taxon>Eukaryota</taxon>
        <taxon>Viridiplantae</taxon>
        <taxon>Streptophyta</taxon>
        <taxon>Embryophyta</taxon>
        <taxon>Tracheophyta</taxon>
        <taxon>Spermatophyta</taxon>
        <taxon>Magnoliopsida</taxon>
        <taxon>eudicotyledons</taxon>
        <taxon>Gunneridae</taxon>
        <taxon>Pentapetalae</taxon>
        <taxon>asterids</taxon>
        <taxon>lamiids</taxon>
        <taxon>Solanales</taxon>
        <taxon>Solanaceae</taxon>
        <taxon>Solanoideae</taxon>
        <taxon>Solaneae</taxon>
        <taxon>Solanum</taxon>
    </lineage>
</organism>
<evidence type="ECO:0000313" key="2">
    <source>
        <dbReference type="Proteomes" id="UP000824120"/>
    </source>
</evidence>
<gene>
    <name evidence="1" type="ORF">H5410_027637</name>
</gene>
<dbReference type="EMBL" id="JACXVP010000005">
    <property type="protein sequence ID" value="KAG5606145.1"/>
    <property type="molecule type" value="Genomic_DNA"/>
</dbReference>
<evidence type="ECO:0000313" key="1">
    <source>
        <dbReference type="EMBL" id="KAG5606145.1"/>
    </source>
</evidence>
<dbReference type="Proteomes" id="UP000824120">
    <property type="component" value="Chromosome 5"/>
</dbReference>
<dbReference type="AlphaFoldDB" id="A0A9J5YZR0"/>
<keyword evidence="2" id="KW-1185">Reference proteome</keyword>
<dbReference type="PANTHER" id="PTHR33116:SF82">
    <property type="entry name" value="RNASE H FAMILY PROTEIN"/>
    <property type="match status" value="1"/>
</dbReference>
<dbReference type="OrthoDB" id="1750433at2759"/>
<comment type="caution">
    <text evidence="1">The sequence shown here is derived from an EMBL/GenBank/DDBJ whole genome shotgun (WGS) entry which is preliminary data.</text>
</comment>
<proteinExistence type="predicted"/>
<protein>
    <submittedName>
        <fullName evidence="1">Uncharacterized protein</fullName>
    </submittedName>
</protein>
<dbReference type="PANTHER" id="PTHR33116">
    <property type="entry name" value="REVERSE TRANSCRIPTASE ZINC-BINDING DOMAIN-CONTAINING PROTEIN-RELATED-RELATED"/>
    <property type="match status" value="1"/>
</dbReference>